<keyword evidence="1" id="KW-0732">Signal</keyword>
<organism evidence="2">
    <name type="scientific">Medicago truncatula</name>
    <name type="common">Barrel medic</name>
    <name type="synonym">Medicago tribuloides</name>
    <dbReference type="NCBI Taxonomy" id="3880"/>
    <lineage>
        <taxon>Eukaryota</taxon>
        <taxon>Viridiplantae</taxon>
        <taxon>Streptophyta</taxon>
        <taxon>Embryophyta</taxon>
        <taxon>Tracheophyta</taxon>
        <taxon>Spermatophyta</taxon>
        <taxon>Magnoliopsida</taxon>
        <taxon>eudicotyledons</taxon>
        <taxon>Gunneridae</taxon>
        <taxon>Pentapetalae</taxon>
        <taxon>rosids</taxon>
        <taxon>fabids</taxon>
        <taxon>Fabales</taxon>
        <taxon>Fabaceae</taxon>
        <taxon>Papilionoideae</taxon>
        <taxon>50 kb inversion clade</taxon>
        <taxon>NPAAA clade</taxon>
        <taxon>Hologalegina</taxon>
        <taxon>IRL clade</taxon>
        <taxon>Trifolieae</taxon>
        <taxon>Medicago</taxon>
    </lineage>
</organism>
<protein>
    <recommendedName>
        <fullName evidence="3">Transmembrane protein</fullName>
    </recommendedName>
</protein>
<dbReference type="EMBL" id="PSQE01000003">
    <property type="protein sequence ID" value="RHN66053.1"/>
    <property type="molecule type" value="Genomic_DNA"/>
</dbReference>
<dbReference type="Proteomes" id="UP000265566">
    <property type="component" value="Chromosome 3"/>
</dbReference>
<evidence type="ECO:0008006" key="3">
    <source>
        <dbReference type="Google" id="ProtNLM"/>
    </source>
</evidence>
<dbReference type="Gramene" id="rna13964">
    <property type="protein sequence ID" value="RHN66053.1"/>
    <property type="gene ID" value="gene13964"/>
</dbReference>
<proteinExistence type="predicted"/>
<feature type="signal peptide" evidence="1">
    <location>
        <begin position="1"/>
        <end position="18"/>
    </location>
</feature>
<name>A0A396INA6_MEDTR</name>
<comment type="caution">
    <text evidence="2">The sequence shown here is derived from an EMBL/GenBank/DDBJ whole genome shotgun (WGS) entry which is preliminary data.</text>
</comment>
<evidence type="ECO:0000256" key="1">
    <source>
        <dbReference type="SAM" id="SignalP"/>
    </source>
</evidence>
<sequence length="65" mass="7563">MLSCWAWTLLLSASASLCSLEAPLCFRMQHMEMKTAIRVRELTEKEYWALGPKPVQCCFLIIREK</sequence>
<accession>A0A396INA6</accession>
<reference evidence="2" key="1">
    <citation type="journal article" date="2018" name="Nat. Plants">
        <title>Whole-genome landscape of Medicago truncatula symbiotic genes.</title>
        <authorList>
            <person name="Pecrix Y."/>
            <person name="Gamas P."/>
            <person name="Carrere S."/>
        </authorList>
    </citation>
    <scope>NUCLEOTIDE SEQUENCE</scope>
    <source>
        <tissue evidence="2">Leaves</tissue>
    </source>
</reference>
<gene>
    <name evidence="2" type="ORF">MtrunA17_Chr3g0086591</name>
</gene>
<evidence type="ECO:0000313" key="2">
    <source>
        <dbReference type="EMBL" id="RHN66053.1"/>
    </source>
</evidence>
<dbReference type="AlphaFoldDB" id="A0A396INA6"/>
<feature type="chain" id="PRO_5017337829" description="Transmembrane protein" evidence="1">
    <location>
        <begin position="19"/>
        <end position="65"/>
    </location>
</feature>